<dbReference type="InterPro" id="IPR038750">
    <property type="entry name" value="YczE/YyaS-like"/>
</dbReference>
<dbReference type="EMBL" id="CAKKNT010000004">
    <property type="protein sequence ID" value="CAH0418127.1"/>
    <property type="molecule type" value="Genomic_DNA"/>
</dbReference>
<comment type="caution">
    <text evidence="2">The sequence shown here is derived from an EMBL/GenBank/DDBJ whole genome shotgun (WGS) entry which is preliminary data.</text>
</comment>
<organism evidence="2 3">
    <name type="scientific">Periweissella ghanensis</name>
    <dbReference type="NCBI Taxonomy" id="467997"/>
    <lineage>
        <taxon>Bacteria</taxon>
        <taxon>Bacillati</taxon>
        <taxon>Bacillota</taxon>
        <taxon>Bacilli</taxon>
        <taxon>Lactobacillales</taxon>
        <taxon>Lactobacillaceae</taxon>
        <taxon>Periweissella</taxon>
    </lineage>
</organism>
<keyword evidence="3" id="KW-1185">Reference proteome</keyword>
<gene>
    <name evidence="2" type="ORF">WGH24286_00543</name>
</gene>
<evidence type="ECO:0000313" key="2">
    <source>
        <dbReference type="EMBL" id="CAH0418127.1"/>
    </source>
</evidence>
<evidence type="ECO:0000256" key="1">
    <source>
        <dbReference type="SAM" id="Phobius"/>
    </source>
</evidence>
<accession>A0ABN8BK99</accession>
<dbReference type="Pfam" id="PF19700">
    <property type="entry name" value="DUF6198"/>
    <property type="match status" value="1"/>
</dbReference>
<feature type="transmembrane region" description="Helical" evidence="1">
    <location>
        <begin position="166"/>
        <end position="187"/>
    </location>
</feature>
<feature type="transmembrane region" description="Helical" evidence="1">
    <location>
        <begin position="120"/>
        <end position="139"/>
    </location>
</feature>
<dbReference type="Proteomes" id="UP000789719">
    <property type="component" value="Unassembled WGS sequence"/>
</dbReference>
<keyword evidence="1" id="KW-0812">Transmembrane</keyword>
<name>A0ABN8BK99_9LACO</name>
<dbReference type="RefSeq" id="WP_230098232.1">
    <property type="nucleotide sequence ID" value="NZ_CAKKNT010000004.1"/>
</dbReference>
<feature type="transmembrane region" description="Helical" evidence="1">
    <location>
        <begin position="12"/>
        <end position="36"/>
    </location>
</feature>
<dbReference type="PANTHER" id="PTHR40078">
    <property type="entry name" value="INTEGRAL MEMBRANE PROTEIN-RELATED"/>
    <property type="match status" value="1"/>
</dbReference>
<feature type="transmembrane region" description="Helical" evidence="1">
    <location>
        <begin position="56"/>
        <end position="79"/>
    </location>
</feature>
<keyword evidence="1" id="KW-1133">Transmembrane helix</keyword>
<protein>
    <recommendedName>
        <fullName evidence="4">Sugar specific permease</fullName>
    </recommendedName>
</protein>
<feature type="transmembrane region" description="Helical" evidence="1">
    <location>
        <begin position="91"/>
        <end position="108"/>
    </location>
</feature>
<reference evidence="2 3" key="1">
    <citation type="submission" date="2021-11" db="EMBL/GenBank/DDBJ databases">
        <authorList>
            <person name="Depoorter E."/>
        </authorList>
    </citation>
    <scope>NUCLEOTIDE SEQUENCE [LARGE SCALE GENOMIC DNA]</scope>
    <source>
        <strain evidence="2 3">LMG 24286</strain>
    </source>
</reference>
<evidence type="ECO:0000313" key="3">
    <source>
        <dbReference type="Proteomes" id="UP000789719"/>
    </source>
</evidence>
<proteinExistence type="predicted"/>
<feature type="transmembrane region" description="Helical" evidence="1">
    <location>
        <begin position="193"/>
        <end position="211"/>
    </location>
</feature>
<sequence>MYALADGTERKLYLREVIAFLVISLLLNSMGNGLTVACNMGSAMWTASAANIAHDFHFSIATILIVYGVVSILVNVILLQHWDWHRIIGNLIFIFPYGYFVSFWANFFRSLGVASLSIPTRILLDVLGIVCLGIAISIYQRVNVILHPNDDMTNIIRFKYVKGNPVAAQLLNFAFPSMVIIVLWVLFKEVVAVNVGTIIALFFQGAVIGWTDKHIFKRLKHRLDLIKVKQATVVAD</sequence>
<keyword evidence="1" id="KW-0472">Membrane</keyword>
<dbReference type="PANTHER" id="PTHR40078:SF1">
    <property type="entry name" value="INTEGRAL MEMBRANE PROTEIN"/>
    <property type="match status" value="1"/>
</dbReference>
<evidence type="ECO:0008006" key="4">
    <source>
        <dbReference type="Google" id="ProtNLM"/>
    </source>
</evidence>